<evidence type="ECO:0000256" key="1">
    <source>
        <dbReference type="ARBA" id="ARBA00004141"/>
    </source>
</evidence>
<evidence type="ECO:0000313" key="8">
    <source>
        <dbReference type="Proteomes" id="UP001434883"/>
    </source>
</evidence>
<dbReference type="Gene3D" id="1.20.58.390">
    <property type="entry name" value="Neurotransmitter-gated ion-channel transmembrane domain"/>
    <property type="match status" value="1"/>
</dbReference>
<reference evidence="7 8" key="1">
    <citation type="submission" date="2021-06" db="EMBL/GenBank/DDBJ databases">
        <authorList>
            <person name="Palmer J.M."/>
        </authorList>
    </citation>
    <scope>NUCLEOTIDE SEQUENCE [LARGE SCALE GENOMIC DNA]</scope>
    <source>
        <strain evidence="7 8">XC_2019</strain>
        <tissue evidence="7">Muscle</tissue>
    </source>
</reference>
<dbReference type="InterPro" id="IPR036734">
    <property type="entry name" value="Neur_chan_lig-bd_sf"/>
</dbReference>
<dbReference type="InterPro" id="IPR038050">
    <property type="entry name" value="Neuro_actylchol_rec"/>
</dbReference>
<dbReference type="InterPro" id="IPR006201">
    <property type="entry name" value="Neur_channel"/>
</dbReference>
<accession>A0ABV0Q5L4</accession>
<feature type="transmembrane region" description="Helical" evidence="5">
    <location>
        <begin position="6"/>
        <end position="25"/>
    </location>
</feature>
<name>A0ABV0Q5L4_9TELE</name>
<dbReference type="SUPFAM" id="SSF63712">
    <property type="entry name" value="Nicotinic receptor ligand binding domain-like"/>
    <property type="match status" value="1"/>
</dbReference>
<keyword evidence="3 5" id="KW-1133">Transmembrane helix</keyword>
<evidence type="ECO:0000313" key="7">
    <source>
        <dbReference type="EMBL" id="MEQ2191096.1"/>
    </source>
</evidence>
<dbReference type="SUPFAM" id="SSF90112">
    <property type="entry name" value="Neurotransmitter-gated ion-channel transmembrane pore"/>
    <property type="match status" value="1"/>
</dbReference>
<evidence type="ECO:0000256" key="3">
    <source>
        <dbReference type="ARBA" id="ARBA00022989"/>
    </source>
</evidence>
<gene>
    <name evidence="7" type="ORF">XENOCAPTIV_020720</name>
</gene>
<proteinExistence type="predicted"/>
<dbReference type="PANTHER" id="PTHR18945">
    <property type="entry name" value="NEUROTRANSMITTER GATED ION CHANNEL"/>
    <property type="match status" value="1"/>
</dbReference>
<dbReference type="InterPro" id="IPR006202">
    <property type="entry name" value="Neur_chan_lig-bd"/>
</dbReference>
<dbReference type="Proteomes" id="UP001434883">
    <property type="component" value="Unassembled WGS sequence"/>
</dbReference>
<organism evidence="7 8">
    <name type="scientific">Xenoophorus captivus</name>
    <dbReference type="NCBI Taxonomy" id="1517983"/>
    <lineage>
        <taxon>Eukaryota</taxon>
        <taxon>Metazoa</taxon>
        <taxon>Chordata</taxon>
        <taxon>Craniata</taxon>
        <taxon>Vertebrata</taxon>
        <taxon>Euteleostomi</taxon>
        <taxon>Actinopterygii</taxon>
        <taxon>Neopterygii</taxon>
        <taxon>Teleostei</taxon>
        <taxon>Neoteleostei</taxon>
        <taxon>Acanthomorphata</taxon>
        <taxon>Ovalentaria</taxon>
        <taxon>Atherinomorphae</taxon>
        <taxon>Cyprinodontiformes</taxon>
        <taxon>Goodeidae</taxon>
        <taxon>Xenoophorus</taxon>
    </lineage>
</organism>
<dbReference type="Pfam" id="PF02931">
    <property type="entry name" value="Neur_chan_LBD"/>
    <property type="match status" value="1"/>
</dbReference>
<comment type="subcellular location">
    <subcellularLocation>
        <location evidence="1">Membrane</location>
        <topology evidence="1">Multi-pass membrane protein</topology>
    </subcellularLocation>
</comment>
<dbReference type="EMBL" id="JAHRIN010000446">
    <property type="protein sequence ID" value="MEQ2191096.1"/>
    <property type="molecule type" value="Genomic_DNA"/>
</dbReference>
<sequence>MYVVNLLIPSCFLITVDLFSFMLPIQTVDRSSFKMTLVLGYTVFLLSTNDLLPITGNTIPLISQISHPADSCSMIWFQQMLSFISRLLLLAVFTCHGKLVCKEGQSGPTYESMQAVFDLQPFRPAVNLSNPTIANISFTLYAVLGVNEKAQILTTFLWLRLFWHNEYLVWEPEECDGVTRISLPVKELWSPDIIVYEL</sequence>
<evidence type="ECO:0000256" key="2">
    <source>
        <dbReference type="ARBA" id="ARBA00022692"/>
    </source>
</evidence>
<keyword evidence="2 5" id="KW-0812">Transmembrane</keyword>
<keyword evidence="4 5" id="KW-0472">Membrane</keyword>
<dbReference type="Gene3D" id="2.70.170.10">
    <property type="entry name" value="Neurotransmitter-gated ion-channel ligand-binding domain"/>
    <property type="match status" value="1"/>
</dbReference>
<comment type="caution">
    <text evidence="7">The sequence shown here is derived from an EMBL/GenBank/DDBJ whole genome shotgun (WGS) entry which is preliminary data.</text>
</comment>
<keyword evidence="8" id="KW-1185">Reference proteome</keyword>
<dbReference type="InterPro" id="IPR036719">
    <property type="entry name" value="Neuro-gated_channel_TM_sf"/>
</dbReference>
<evidence type="ECO:0000259" key="6">
    <source>
        <dbReference type="Pfam" id="PF02931"/>
    </source>
</evidence>
<evidence type="ECO:0000256" key="5">
    <source>
        <dbReference type="SAM" id="Phobius"/>
    </source>
</evidence>
<evidence type="ECO:0000256" key="4">
    <source>
        <dbReference type="ARBA" id="ARBA00023136"/>
    </source>
</evidence>
<feature type="domain" description="Neurotransmitter-gated ion-channel ligand-binding" evidence="6">
    <location>
        <begin position="122"/>
        <end position="196"/>
    </location>
</feature>
<protein>
    <recommendedName>
        <fullName evidence="6">Neurotransmitter-gated ion-channel ligand-binding domain-containing protein</fullName>
    </recommendedName>
</protein>